<sequence>MLRCSATLVEAYLRKLETDDNKDPRDHVEKWIDEPVNFSQLETLLWEHDFGSDCEWVNVFFKNLHTPVLSTLAFSVESEGPLEKFTVEESSFISRLPLNLRTLMIEAASDIEVDELGPLLGPNSPLEYLCTRKCGTSALTTIFDALLPSRHAPGSRVRMPLLKSLSISDWYGPEDYAEEPWELTPEEIEPLVAALERRFAEGGIFKIELSGFGVDWMPSAQKRLRDLVGGGVELEIIEDGEPVHWLR</sequence>
<proteinExistence type="predicted"/>
<dbReference type="Proteomes" id="UP001213000">
    <property type="component" value="Unassembled WGS sequence"/>
</dbReference>
<name>A0AAD5VN22_9AGAR</name>
<keyword evidence="2" id="KW-1185">Reference proteome</keyword>
<accession>A0AAD5VN22</accession>
<gene>
    <name evidence="1" type="ORF">NP233_g9951</name>
</gene>
<dbReference type="EMBL" id="JANIEX010000946">
    <property type="protein sequence ID" value="KAJ3561839.1"/>
    <property type="molecule type" value="Genomic_DNA"/>
</dbReference>
<comment type="caution">
    <text evidence="1">The sequence shown here is derived from an EMBL/GenBank/DDBJ whole genome shotgun (WGS) entry which is preliminary data.</text>
</comment>
<dbReference type="AlphaFoldDB" id="A0AAD5VN22"/>
<evidence type="ECO:0000313" key="2">
    <source>
        <dbReference type="Proteomes" id="UP001213000"/>
    </source>
</evidence>
<protein>
    <submittedName>
        <fullName evidence="1">Uncharacterized protein</fullName>
    </submittedName>
</protein>
<organism evidence="1 2">
    <name type="scientific">Leucocoprinus birnbaumii</name>
    <dbReference type="NCBI Taxonomy" id="56174"/>
    <lineage>
        <taxon>Eukaryota</taxon>
        <taxon>Fungi</taxon>
        <taxon>Dikarya</taxon>
        <taxon>Basidiomycota</taxon>
        <taxon>Agaricomycotina</taxon>
        <taxon>Agaricomycetes</taxon>
        <taxon>Agaricomycetidae</taxon>
        <taxon>Agaricales</taxon>
        <taxon>Agaricineae</taxon>
        <taxon>Agaricaceae</taxon>
        <taxon>Leucocoprinus</taxon>
    </lineage>
</organism>
<reference evidence="1" key="1">
    <citation type="submission" date="2022-07" db="EMBL/GenBank/DDBJ databases">
        <title>Genome Sequence of Leucocoprinus birnbaumii.</title>
        <authorList>
            <person name="Buettner E."/>
        </authorList>
    </citation>
    <scope>NUCLEOTIDE SEQUENCE</scope>
    <source>
        <strain evidence="1">VT141</strain>
    </source>
</reference>
<evidence type="ECO:0000313" key="1">
    <source>
        <dbReference type="EMBL" id="KAJ3561839.1"/>
    </source>
</evidence>